<evidence type="ECO:0000313" key="3">
    <source>
        <dbReference type="EMBL" id="PRY28957.1"/>
    </source>
</evidence>
<organism evidence="3 4">
    <name type="scientific">Pseudosporangium ferrugineum</name>
    <dbReference type="NCBI Taxonomy" id="439699"/>
    <lineage>
        <taxon>Bacteria</taxon>
        <taxon>Bacillati</taxon>
        <taxon>Actinomycetota</taxon>
        <taxon>Actinomycetes</taxon>
        <taxon>Micromonosporales</taxon>
        <taxon>Micromonosporaceae</taxon>
        <taxon>Pseudosporangium</taxon>
    </lineage>
</organism>
<dbReference type="AlphaFoldDB" id="A0A2T0S6B3"/>
<keyword evidence="2" id="KW-0732">Signal</keyword>
<dbReference type="OrthoDB" id="5184325at2"/>
<comment type="caution">
    <text evidence="3">The sequence shown here is derived from an EMBL/GenBank/DDBJ whole genome shotgun (WGS) entry which is preliminary data.</text>
</comment>
<dbReference type="Proteomes" id="UP000239209">
    <property type="component" value="Unassembled WGS sequence"/>
</dbReference>
<accession>A0A2T0S6B3</accession>
<evidence type="ECO:0000313" key="4">
    <source>
        <dbReference type="Proteomes" id="UP000239209"/>
    </source>
</evidence>
<feature type="chain" id="PRO_5038819331" description="Lipoprotein" evidence="2">
    <location>
        <begin position="25"/>
        <end position="272"/>
    </location>
</feature>
<evidence type="ECO:0008006" key="5">
    <source>
        <dbReference type="Google" id="ProtNLM"/>
    </source>
</evidence>
<dbReference type="EMBL" id="PVZG01000007">
    <property type="protein sequence ID" value="PRY28957.1"/>
    <property type="molecule type" value="Genomic_DNA"/>
</dbReference>
<reference evidence="3 4" key="1">
    <citation type="submission" date="2018-03" db="EMBL/GenBank/DDBJ databases">
        <title>Genomic Encyclopedia of Archaeal and Bacterial Type Strains, Phase II (KMG-II): from individual species to whole genera.</title>
        <authorList>
            <person name="Goeker M."/>
        </authorList>
    </citation>
    <scope>NUCLEOTIDE SEQUENCE [LARGE SCALE GENOMIC DNA]</scope>
    <source>
        <strain evidence="3 4">DSM 45348</strain>
    </source>
</reference>
<evidence type="ECO:0000256" key="1">
    <source>
        <dbReference type="SAM" id="MobiDB-lite"/>
    </source>
</evidence>
<gene>
    <name evidence="3" type="ORF">CLV70_107263</name>
</gene>
<proteinExistence type="predicted"/>
<feature type="region of interest" description="Disordered" evidence="1">
    <location>
        <begin position="228"/>
        <end position="272"/>
    </location>
</feature>
<evidence type="ECO:0000256" key="2">
    <source>
        <dbReference type="SAM" id="SignalP"/>
    </source>
</evidence>
<dbReference type="RefSeq" id="WP_106127542.1">
    <property type="nucleotide sequence ID" value="NZ_PVZG01000007.1"/>
</dbReference>
<name>A0A2T0S6B3_9ACTN</name>
<protein>
    <recommendedName>
        <fullName evidence="5">Lipoprotein</fullName>
    </recommendedName>
</protein>
<dbReference type="PROSITE" id="PS51257">
    <property type="entry name" value="PROKAR_LIPOPROTEIN"/>
    <property type="match status" value="1"/>
</dbReference>
<feature type="signal peptide" evidence="2">
    <location>
        <begin position="1"/>
        <end position="24"/>
    </location>
</feature>
<feature type="compositionally biased region" description="Pro residues" evidence="1">
    <location>
        <begin position="246"/>
        <end position="255"/>
    </location>
</feature>
<keyword evidence="4" id="KW-1185">Reference proteome</keyword>
<sequence length="272" mass="27376">MRSRPASRALFALAAVLLTGSAAACGDAAPAGQPSGPASAPPAPDDARVQLAARAALASDHRFAALYTFVAQGRPQRSIMATVATDGSWRVDIPGGALGGTTDVSIAETEAGVFQCAIPSATNPVAPFCIRVADRGRAVPKRYDPKIQRVFRQWLPVFTDRQAALSVSAAQPLPGSTGTCFSVDTISASLSAPVDVGIYCYADDGLLTAARLKFGTLTISGTAAAPPPSVALPGPVAGGDPLGIASPPPTTPPALTPSTEAPAIVGRPSPSA</sequence>